<dbReference type="EMBL" id="CP002049">
    <property type="protein sequence ID" value="ADI13692.1"/>
    <property type="molecule type" value="Genomic_DNA"/>
</dbReference>
<dbReference type="GO" id="GO:0051082">
    <property type="term" value="F:unfolded protein binding"/>
    <property type="evidence" value="ECO:0007669"/>
    <property type="project" value="UniProtKB-UniRule"/>
</dbReference>
<dbReference type="STRING" id="649638.Trad_0555"/>
<dbReference type="OrthoDB" id="9776534at2"/>
<dbReference type="InterPro" id="IPR000397">
    <property type="entry name" value="Heat_shock_Hsp33"/>
</dbReference>
<dbReference type="HAMAP" id="MF_00117">
    <property type="entry name" value="HslO"/>
    <property type="match status" value="1"/>
</dbReference>
<dbReference type="HOGENOM" id="CLU_054493_1_0_0"/>
<dbReference type="AlphaFoldDB" id="D7CSS5"/>
<dbReference type="SUPFAM" id="SSF64397">
    <property type="entry name" value="Hsp33 domain"/>
    <property type="match status" value="1"/>
</dbReference>
<dbReference type="RefSeq" id="WP_013177072.1">
    <property type="nucleotide sequence ID" value="NC_014221.1"/>
</dbReference>
<evidence type="ECO:0000256" key="2">
    <source>
        <dbReference type="ARBA" id="ARBA00022833"/>
    </source>
</evidence>
<dbReference type="KEGG" id="tra:Trad_0555"/>
<keyword evidence="8" id="KW-1185">Reference proteome</keyword>
<keyword evidence="5 6" id="KW-0676">Redox-active center</keyword>
<dbReference type="Gene3D" id="3.90.1280.10">
    <property type="entry name" value="HSP33 redox switch-like"/>
    <property type="match status" value="1"/>
</dbReference>
<reference evidence="7 8" key="2">
    <citation type="journal article" date="2011" name="Stand. Genomic Sci.">
        <title>Complete genome sequence of Truepera radiovictrix type strain (RQ-24).</title>
        <authorList>
            <person name="Ivanova N."/>
            <person name="Rohde C."/>
            <person name="Munk C."/>
            <person name="Nolan M."/>
            <person name="Lucas S."/>
            <person name="Del Rio T.G."/>
            <person name="Tice H."/>
            <person name="Deshpande S."/>
            <person name="Cheng J.F."/>
            <person name="Tapia R."/>
            <person name="Han C."/>
            <person name="Goodwin L."/>
            <person name="Pitluck S."/>
            <person name="Liolios K."/>
            <person name="Mavromatis K."/>
            <person name="Mikhailova N."/>
            <person name="Pati A."/>
            <person name="Chen A."/>
            <person name="Palaniappan K."/>
            <person name="Land M."/>
            <person name="Hauser L."/>
            <person name="Chang Y.J."/>
            <person name="Jeffries C.D."/>
            <person name="Brambilla E."/>
            <person name="Rohde M."/>
            <person name="Goker M."/>
            <person name="Tindall B.J."/>
            <person name="Woyke T."/>
            <person name="Bristow J."/>
            <person name="Eisen J.A."/>
            <person name="Markowitz V."/>
            <person name="Hugenholtz P."/>
            <person name="Kyrpides N.C."/>
            <person name="Klenk H.P."/>
            <person name="Lapidus A."/>
        </authorList>
    </citation>
    <scope>NUCLEOTIDE SEQUENCE [LARGE SCALE GENOMIC DNA]</scope>
    <source>
        <strain evidence="8">DSM 17093 / CIP 108686 / LMG 22925 / RQ-24</strain>
    </source>
</reference>
<dbReference type="GO" id="GO:0042026">
    <property type="term" value="P:protein refolding"/>
    <property type="evidence" value="ECO:0007669"/>
    <property type="project" value="TreeGrafter"/>
</dbReference>
<proteinExistence type="inferred from homology"/>
<comment type="subcellular location">
    <subcellularLocation>
        <location evidence="6">Cytoplasm</location>
    </subcellularLocation>
</comment>
<sequence>MSYLLRGVAAEGGVRVVAADTTALVEDARTRHDTTPTATAALGRTLTGALLLSHVLLKNPQDRVTLRLRGDGPLGGVIADAGLDGAVRGYVSNPNATLPPRPDGKLDVGGALAGPEVRGDLQVIRAHAPYGDPYSSSVNLVSGEIAEDIAVFLAQSEQISSAVLLGVYLEASGVVRSGGVILQALPGVDEGALARLEANVRAFGQLTDAMRRSSLLELLEELCAGLDFKLLTPDALPLRFSCRCSDAKALDALAYFTPEERERMIAEDGGAEVVCHWCGEARWLGPEVIRTISRDEVRCPACGTLWYREGQAKMVREGERCACGRPVTLPA</sequence>
<keyword evidence="3 6" id="KW-1015">Disulfide bond</keyword>
<dbReference type="Gene3D" id="3.55.30.10">
    <property type="entry name" value="Hsp33 domain"/>
    <property type="match status" value="1"/>
</dbReference>
<reference evidence="8" key="1">
    <citation type="submission" date="2010-05" db="EMBL/GenBank/DDBJ databases">
        <title>The complete genome of Truepera radiovictris DSM 17093.</title>
        <authorList>
            <consortium name="US DOE Joint Genome Institute (JGI-PGF)"/>
            <person name="Lucas S."/>
            <person name="Copeland A."/>
            <person name="Lapidus A."/>
            <person name="Glavina del Rio T."/>
            <person name="Dalin E."/>
            <person name="Tice H."/>
            <person name="Bruce D."/>
            <person name="Goodwin L."/>
            <person name="Pitluck S."/>
            <person name="Kyrpides N."/>
            <person name="Mavromatis K."/>
            <person name="Ovchinnikova G."/>
            <person name="Munk A.C."/>
            <person name="Detter J.C."/>
            <person name="Han C."/>
            <person name="Tapia R."/>
            <person name="Land M."/>
            <person name="Hauser L."/>
            <person name="Markowitz V."/>
            <person name="Cheng J.-F."/>
            <person name="Hugenholtz P."/>
            <person name="Woyke T."/>
            <person name="Wu D."/>
            <person name="Tindall B."/>
            <person name="Pomrenke H.G."/>
            <person name="Brambilla E."/>
            <person name="Klenk H.-P."/>
            <person name="Eisen J.A."/>
        </authorList>
    </citation>
    <scope>NUCLEOTIDE SEQUENCE [LARGE SCALE GENOMIC DNA]</scope>
    <source>
        <strain evidence="8">DSM 17093 / CIP 108686 / LMG 22925 / RQ-24</strain>
    </source>
</reference>
<dbReference type="PIRSF" id="PIRSF005261">
    <property type="entry name" value="Heat_shock_Hsp33"/>
    <property type="match status" value="1"/>
</dbReference>
<evidence type="ECO:0000313" key="7">
    <source>
        <dbReference type="EMBL" id="ADI13692.1"/>
    </source>
</evidence>
<protein>
    <recommendedName>
        <fullName evidence="6">33 kDa chaperonin</fullName>
    </recommendedName>
    <alternativeName>
        <fullName evidence="6">Heat shock protein 33 homolog</fullName>
        <shortName evidence="6">HSP33</shortName>
    </alternativeName>
</protein>
<dbReference type="GO" id="GO:0044183">
    <property type="term" value="F:protein folding chaperone"/>
    <property type="evidence" value="ECO:0007669"/>
    <property type="project" value="TreeGrafter"/>
</dbReference>
<dbReference type="Pfam" id="PF01430">
    <property type="entry name" value="HSP33"/>
    <property type="match status" value="1"/>
</dbReference>
<comment type="PTM">
    <text evidence="6">Under oxidizing conditions two disulfide bonds are formed involving the reactive cysteines. Under reducing conditions zinc is bound to the reactive cysteines and the protein is inactive.</text>
</comment>
<evidence type="ECO:0000256" key="4">
    <source>
        <dbReference type="ARBA" id="ARBA00023186"/>
    </source>
</evidence>
<dbReference type="InterPro" id="IPR016154">
    <property type="entry name" value="Heat_shock_Hsp33_C"/>
</dbReference>
<name>D7CSS5_TRURR</name>
<dbReference type="SUPFAM" id="SSF118352">
    <property type="entry name" value="HSP33 redox switch-like"/>
    <property type="match status" value="1"/>
</dbReference>
<evidence type="ECO:0000313" key="8">
    <source>
        <dbReference type="Proteomes" id="UP000000379"/>
    </source>
</evidence>
<evidence type="ECO:0000256" key="3">
    <source>
        <dbReference type="ARBA" id="ARBA00023157"/>
    </source>
</evidence>
<dbReference type="PANTHER" id="PTHR30111">
    <property type="entry name" value="33 KDA CHAPERONIN"/>
    <property type="match status" value="1"/>
</dbReference>
<dbReference type="PANTHER" id="PTHR30111:SF1">
    <property type="entry name" value="33 KDA CHAPERONIN"/>
    <property type="match status" value="1"/>
</dbReference>
<dbReference type="Proteomes" id="UP000000379">
    <property type="component" value="Chromosome"/>
</dbReference>
<dbReference type="CDD" id="cd00498">
    <property type="entry name" value="Hsp33"/>
    <property type="match status" value="1"/>
</dbReference>
<keyword evidence="4 6" id="KW-0143">Chaperone</keyword>
<keyword evidence="2 6" id="KW-0862">Zinc</keyword>
<evidence type="ECO:0000256" key="5">
    <source>
        <dbReference type="ARBA" id="ARBA00023284"/>
    </source>
</evidence>
<organism evidence="7 8">
    <name type="scientific">Truepera radiovictrix (strain DSM 17093 / CIP 108686 / LMG 22925 / RQ-24)</name>
    <dbReference type="NCBI Taxonomy" id="649638"/>
    <lineage>
        <taxon>Bacteria</taxon>
        <taxon>Thermotogati</taxon>
        <taxon>Deinococcota</taxon>
        <taxon>Deinococci</taxon>
        <taxon>Trueperales</taxon>
        <taxon>Trueperaceae</taxon>
        <taxon>Truepera</taxon>
    </lineage>
</organism>
<feature type="disulfide bond" description="Redox-active" evidence="6">
    <location>
        <begin position="242"/>
        <end position="244"/>
    </location>
</feature>
<gene>
    <name evidence="6" type="primary">hslO</name>
    <name evidence="7" type="ordered locus">Trad_0555</name>
</gene>
<dbReference type="eggNOG" id="COG1281">
    <property type="taxonomic scope" value="Bacteria"/>
</dbReference>
<evidence type="ECO:0000256" key="6">
    <source>
        <dbReference type="HAMAP-Rule" id="MF_00117"/>
    </source>
</evidence>
<comment type="similarity">
    <text evidence="6">Belongs to the HSP33 family.</text>
</comment>
<dbReference type="GO" id="GO:0005737">
    <property type="term" value="C:cytoplasm"/>
    <property type="evidence" value="ECO:0007669"/>
    <property type="project" value="UniProtKB-SubCell"/>
</dbReference>
<feature type="disulfide bond" description="Redox-active" evidence="6">
    <location>
        <begin position="275"/>
        <end position="278"/>
    </location>
</feature>
<comment type="function">
    <text evidence="6">Redox regulated molecular chaperone. Protects both thermally unfolding and oxidatively damaged proteins from irreversible aggregation. Plays an important role in the bacterial defense system toward oxidative stress.</text>
</comment>
<accession>D7CSS5</accession>
<keyword evidence="1 6" id="KW-0963">Cytoplasm</keyword>
<evidence type="ECO:0000256" key="1">
    <source>
        <dbReference type="ARBA" id="ARBA00022490"/>
    </source>
</evidence>
<dbReference type="InterPro" id="IPR016153">
    <property type="entry name" value="Heat_shock_Hsp33_N"/>
</dbReference>